<feature type="domain" description="Tetrapyrrole methylase" evidence="7">
    <location>
        <begin position="4"/>
        <end position="203"/>
    </location>
</feature>
<dbReference type="InterPro" id="IPR014777">
    <property type="entry name" value="4pyrrole_Mease_sub1"/>
</dbReference>
<keyword evidence="2 6" id="KW-0698">rRNA processing</keyword>
<comment type="function">
    <text evidence="6">Catalyzes the 2'-O-methylation of the ribose of cytidine 1402 (C1402) in 16S rRNA.</text>
</comment>
<evidence type="ECO:0000259" key="8">
    <source>
        <dbReference type="Pfam" id="PF23016"/>
    </source>
</evidence>
<dbReference type="Pfam" id="PF23016">
    <property type="entry name" value="RsmI_C"/>
    <property type="match status" value="1"/>
</dbReference>
<evidence type="ECO:0000313" key="10">
    <source>
        <dbReference type="Proteomes" id="UP000324298"/>
    </source>
</evidence>
<dbReference type="PANTHER" id="PTHR46111:SF1">
    <property type="entry name" value="RIBOSOMAL RNA SMALL SUBUNIT METHYLTRANSFERASE I"/>
    <property type="match status" value="1"/>
</dbReference>
<proteinExistence type="inferred from homology"/>
<dbReference type="InterPro" id="IPR035996">
    <property type="entry name" value="4pyrrol_Methylase_sf"/>
</dbReference>
<dbReference type="InterPro" id="IPR014776">
    <property type="entry name" value="4pyrrole_Mease_sub2"/>
</dbReference>
<dbReference type="GO" id="GO:0070677">
    <property type="term" value="F:rRNA (cytosine-2'-O-)-methyltransferase activity"/>
    <property type="evidence" value="ECO:0007669"/>
    <property type="project" value="UniProtKB-UniRule"/>
</dbReference>
<dbReference type="Proteomes" id="UP000324298">
    <property type="component" value="Unassembled WGS sequence"/>
</dbReference>
<dbReference type="OrthoDB" id="9809084at2"/>
<evidence type="ECO:0000313" key="9">
    <source>
        <dbReference type="EMBL" id="KAA0894099.1"/>
    </source>
</evidence>
<evidence type="ECO:0000256" key="6">
    <source>
        <dbReference type="HAMAP-Rule" id="MF_01877"/>
    </source>
</evidence>
<keyword evidence="4 6" id="KW-0808">Transferase</keyword>
<evidence type="ECO:0000256" key="4">
    <source>
        <dbReference type="ARBA" id="ARBA00022679"/>
    </source>
</evidence>
<dbReference type="PIRSF" id="PIRSF005917">
    <property type="entry name" value="MTase_YraL"/>
    <property type="match status" value="1"/>
</dbReference>
<protein>
    <recommendedName>
        <fullName evidence="6">Ribosomal RNA small subunit methyltransferase I</fullName>
        <ecNumber evidence="6">2.1.1.198</ecNumber>
    </recommendedName>
    <alternativeName>
        <fullName evidence="6">16S rRNA 2'-O-ribose C1402 methyltransferase</fullName>
    </alternativeName>
    <alternativeName>
        <fullName evidence="6">rRNA (cytidine-2'-O-)-methyltransferase RsmI</fullName>
    </alternativeName>
</protein>
<dbReference type="PANTHER" id="PTHR46111">
    <property type="entry name" value="RIBOSOMAL RNA SMALL SUBUNIT METHYLTRANSFERASE I"/>
    <property type="match status" value="1"/>
</dbReference>
<evidence type="ECO:0000256" key="5">
    <source>
        <dbReference type="ARBA" id="ARBA00022691"/>
    </source>
</evidence>
<dbReference type="Gene3D" id="3.30.950.10">
    <property type="entry name" value="Methyltransferase, Cobalt-precorrin-4 Transmethylase, Domain 2"/>
    <property type="match status" value="1"/>
</dbReference>
<comment type="similarity">
    <text evidence="6">Belongs to the methyltransferase superfamily. RsmI family.</text>
</comment>
<name>A0A5A9XPZ1_9BACT</name>
<keyword evidence="10" id="KW-1185">Reference proteome</keyword>
<evidence type="ECO:0000256" key="2">
    <source>
        <dbReference type="ARBA" id="ARBA00022552"/>
    </source>
</evidence>
<dbReference type="NCBIfam" id="TIGR00096">
    <property type="entry name" value="16S rRNA (cytidine(1402)-2'-O)-methyltransferase"/>
    <property type="match status" value="1"/>
</dbReference>
<dbReference type="Gene3D" id="3.40.1010.10">
    <property type="entry name" value="Cobalt-precorrin-4 Transmethylase, Domain 1"/>
    <property type="match status" value="1"/>
</dbReference>
<keyword evidence="5 6" id="KW-0949">S-adenosyl-L-methionine</keyword>
<organism evidence="9 10">
    <name type="scientific">Oryzomonas rubra</name>
    <dbReference type="NCBI Taxonomy" id="2509454"/>
    <lineage>
        <taxon>Bacteria</taxon>
        <taxon>Pseudomonadati</taxon>
        <taxon>Thermodesulfobacteriota</taxon>
        <taxon>Desulfuromonadia</taxon>
        <taxon>Geobacterales</taxon>
        <taxon>Geobacteraceae</taxon>
        <taxon>Oryzomonas</taxon>
    </lineage>
</organism>
<sequence>MAGTLYIMATPIGNLEDMTYRAVRILGEVDLIAAEDTRHSLKLLNHFGISKPLTSYFDHNQQFKGERILQALRDERSVALISDAGTPCISDPGFNLVRAAVAEGIRVIPVPGSCAAITALSASGLPSDTFTFAGFPPNRQGKRRAFLTAMASQPGTLIFYEAPHRLEETLRDMGEVLGERQIVVARELTKIYEEFMRGTVGEVLATVAQGKVRGEVVILVAPGEAVEQETEPLPELLHRLLHDEGMTVKDAARKAAEMTGVSKNTAYSEALRVQNGMNEH</sequence>
<comment type="catalytic activity">
    <reaction evidence="6">
        <text>cytidine(1402) in 16S rRNA + S-adenosyl-L-methionine = 2'-O-methylcytidine(1402) in 16S rRNA + S-adenosyl-L-homocysteine + H(+)</text>
        <dbReference type="Rhea" id="RHEA:42924"/>
        <dbReference type="Rhea" id="RHEA-COMP:10285"/>
        <dbReference type="Rhea" id="RHEA-COMP:10286"/>
        <dbReference type="ChEBI" id="CHEBI:15378"/>
        <dbReference type="ChEBI" id="CHEBI:57856"/>
        <dbReference type="ChEBI" id="CHEBI:59789"/>
        <dbReference type="ChEBI" id="CHEBI:74495"/>
        <dbReference type="ChEBI" id="CHEBI:82748"/>
        <dbReference type="EC" id="2.1.1.198"/>
    </reaction>
</comment>
<keyword evidence="3 6" id="KW-0489">Methyltransferase</keyword>
<dbReference type="EMBL" id="SRSD01000002">
    <property type="protein sequence ID" value="KAA0894099.1"/>
    <property type="molecule type" value="Genomic_DNA"/>
</dbReference>
<dbReference type="InterPro" id="IPR018063">
    <property type="entry name" value="SAM_MeTrfase_RsmI_CS"/>
</dbReference>
<dbReference type="SUPFAM" id="SSF53790">
    <property type="entry name" value="Tetrapyrrole methylase"/>
    <property type="match status" value="1"/>
</dbReference>
<evidence type="ECO:0000259" key="7">
    <source>
        <dbReference type="Pfam" id="PF00590"/>
    </source>
</evidence>
<accession>A0A5A9XPZ1</accession>
<dbReference type="FunFam" id="3.40.1010.10:FF:000002">
    <property type="entry name" value="Ribosomal RNA small subunit methyltransferase I"/>
    <property type="match status" value="1"/>
</dbReference>
<dbReference type="InterPro" id="IPR000878">
    <property type="entry name" value="4pyrrol_Mease"/>
</dbReference>
<dbReference type="CDD" id="cd11648">
    <property type="entry name" value="RsmI"/>
    <property type="match status" value="1"/>
</dbReference>
<keyword evidence="1 6" id="KW-0963">Cytoplasm</keyword>
<comment type="caution">
    <text evidence="9">The sequence shown here is derived from an EMBL/GenBank/DDBJ whole genome shotgun (WGS) entry which is preliminary data.</text>
</comment>
<dbReference type="InterPro" id="IPR008189">
    <property type="entry name" value="rRNA_ssu_MeTfrase_I"/>
</dbReference>
<dbReference type="HAMAP" id="MF_01877">
    <property type="entry name" value="16SrRNA_methyltr_I"/>
    <property type="match status" value="1"/>
</dbReference>
<comment type="subcellular location">
    <subcellularLocation>
        <location evidence="6">Cytoplasm</location>
    </subcellularLocation>
</comment>
<evidence type="ECO:0000256" key="1">
    <source>
        <dbReference type="ARBA" id="ARBA00022490"/>
    </source>
</evidence>
<gene>
    <name evidence="6 9" type="primary">rsmI</name>
    <name evidence="9" type="ORF">ET418_03815</name>
</gene>
<dbReference type="GO" id="GO:0005737">
    <property type="term" value="C:cytoplasm"/>
    <property type="evidence" value="ECO:0007669"/>
    <property type="project" value="UniProtKB-SubCell"/>
</dbReference>
<dbReference type="InterPro" id="IPR053910">
    <property type="entry name" value="RsmI_HTH"/>
</dbReference>
<feature type="domain" description="RsmI HTH" evidence="8">
    <location>
        <begin position="236"/>
        <end position="271"/>
    </location>
</feature>
<reference evidence="9 10" key="1">
    <citation type="submission" date="2019-04" db="EMBL/GenBank/DDBJ databases">
        <title>Geobacter ruber sp. nov., ferric-reducing bacteria isolated from paddy soil.</title>
        <authorList>
            <person name="Xu Z."/>
            <person name="Masuda Y."/>
            <person name="Itoh H."/>
            <person name="Senoo K."/>
        </authorList>
    </citation>
    <scope>NUCLEOTIDE SEQUENCE [LARGE SCALE GENOMIC DNA]</scope>
    <source>
        <strain evidence="9 10">Red88</strain>
    </source>
</reference>
<evidence type="ECO:0000256" key="3">
    <source>
        <dbReference type="ARBA" id="ARBA00022603"/>
    </source>
</evidence>
<dbReference type="PROSITE" id="PS01296">
    <property type="entry name" value="RSMI"/>
    <property type="match status" value="1"/>
</dbReference>
<dbReference type="Pfam" id="PF00590">
    <property type="entry name" value="TP_methylase"/>
    <property type="match status" value="1"/>
</dbReference>
<dbReference type="EC" id="2.1.1.198" evidence="6"/>
<dbReference type="FunFam" id="3.30.950.10:FF:000002">
    <property type="entry name" value="Ribosomal RNA small subunit methyltransferase I"/>
    <property type="match status" value="1"/>
</dbReference>
<dbReference type="AlphaFoldDB" id="A0A5A9XPZ1"/>
<dbReference type="RefSeq" id="WP_149306257.1">
    <property type="nucleotide sequence ID" value="NZ_SRSD01000002.1"/>
</dbReference>